<protein>
    <submittedName>
        <fullName evidence="9">S8 family peptidase</fullName>
    </submittedName>
</protein>
<sequence length="434" mass="47359">MFFEEFSWILSNIDQLYPSLKKQTLAWDKPFRFVPRFLQKYFKGLRQHFRKVSVIVQMEPSLEINSCFSSIAQSTGCKIKMELPIIDSFTTKVNVKALEKLMKDQHVMKIWYDDEVKAILDHASTVVKAPKLWELQHTGKGVGVAVIDTGIYPHPDLSGRITGFKDFINQKSTAYDDNGHGTHVAGAIASDGMKSNQRYQGIAPQANVIGVKVLNKKGAGSMSNVIRGIQWCIDKKESLGIRVINISLGSSATQSYREDPICQAVEKAWNNGIVVCIAAGNEGPEVQSILTPAIDPAAITVGAINDKNSPNPSDYEIAEYSSRGPTIDNLVKPDILCPGSNIISLRSPNSTIDKGNRYARVGENYLSLSGTSMATPICSGIAALMLEAKNSLTPNEVKSIMMETAQPLPAVGETLQGKGLLDAEEIANRLKASS</sequence>
<dbReference type="PROSITE" id="PS00137">
    <property type="entry name" value="SUBTILASE_HIS"/>
    <property type="match status" value="1"/>
</dbReference>
<feature type="active site" description="Charge relay system" evidence="5 6">
    <location>
        <position position="372"/>
    </location>
</feature>
<evidence type="ECO:0000256" key="6">
    <source>
        <dbReference type="PROSITE-ProRule" id="PRU01240"/>
    </source>
</evidence>
<reference evidence="9" key="1">
    <citation type="submission" date="2021-04" db="EMBL/GenBank/DDBJ databases">
        <title>Sinoanaerobacter chloroacetimidivorans sp. nov., an obligate anaerobic bacterium isolated from anaerobic sludge.</title>
        <authorList>
            <person name="Bao Y."/>
        </authorList>
    </citation>
    <scope>NUCLEOTIDE SEQUENCE</scope>
    <source>
        <strain evidence="9">BAD-6</strain>
    </source>
</reference>
<dbReference type="PRINTS" id="PR00723">
    <property type="entry name" value="SUBTILISIN"/>
</dbReference>
<dbReference type="RefSeq" id="WP_227016621.1">
    <property type="nucleotide sequence ID" value="NZ_JAGSND010000001.1"/>
</dbReference>
<dbReference type="InterPro" id="IPR023827">
    <property type="entry name" value="Peptidase_S8_Asp-AS"/>
</dbReference>
<feature type="active site" description="Charge relay system" evidence="5 6">
    <location>
        <position position="148"/>
    </location>
</feature>
<dbReference type="InterPro" id="IPR050131">
    <property type="entry name" value="Peptidase_S8_subtilisin-like"/>
</dbReference>
<dbReference type="GO" id="GO:0006508">
    <property type="term" value="P:proteolysis"/>
    <property type="evidence" value="ECO:0007669"/>
    <property type="project" value="UniProtKB-KW"/>
</dbReference>
<keyword evidence="3 6" id="KW-0378">Hydrolase</keyword>
<dbReference type="InterPro" id="IPR000209">
    <property type="entry name" value="Peptidase_S8/S53_dom"/>
</dbReference>
<evidence type="ECO:0000313" key="10">
    <source>
        <dbReference type="Proteomes" id="UP000675664"/>
    </source>
</evidence>
<evidence type="ECO:0000256" key="1">
    <source>
        <dbReference type="ARBA" id="ARBA00011073"/>
    </source>
</evidence>
<dbReference type="PROSITE" id="PS00136">
    <property type="entry name" value="SUBTILASE_ASP"/>
    <property type="match status" value="1"/>
</dbReference>
<dbReference type="AlphaFoldDB" id="A0A8J7W004"/>
<dbReference type="PROSITE" id="PS51892">
    <property type="entry name" value="SUBTILASE"/>
    <property type="match status" value="1"/>
</dbReference>
<dbReference type="PANTHER" id="PTHR43806:SF65">
    <property type="entry name" value="SERINE PROTEASE APRX"/>
    <property type="match status" value="1"/>
</dbReference>
<dbReference type="Pfam" id="PF00082">
    <property type="entry name" value="Peptidase_S8"/>
    <property type="match status" value="1"/>
</dbReference>
<dbReference type="InterPro" id="IPR036852">
    <property type="entry name" value="Peptidase_S8/S53_dom_sf"/>
</dbReference>
<reference evidence="9" key="2">
    <citation type="submission" date="2021-04" db="EMBL/GenBank/DDBJ databases">
        <authorList>
            <person name="Liu J."/>
        </authorList>
    </citation>
    <scope>NUCLEOTIDE SEQUENCE</scope>
    <source>
        <strain evidence="9">BAD-6</strain>
    </source>
</reference>
<organism evidence="9 10">
    <name type="scientific">Sinanaerobacter chloroacetimidivorans</name>
    <dbReference type="NCBI Taxonomy" id="2818044"/>
    <lineage>
        <taxon>Bacteria</taxon>
        <taxon>Bacillati</taxon>
        <taxon>Bacillota</taxon>
        <taxon>Clostridia</taxon>
        <taxon>Peptostreptococcales</taxon>
        <taxon>Anaerovoracaceae</taxon>
        <taxon>Sinanaerobacter</taxon>
    </lineage>
</organism>
<evidence type="ECO:0000256" key="7">
    <source>
        <dbReference type="RuleBase" id="RU003355"/>
    </source>
</evidence>
<dbReference type="InterPro" id="IPR015500">
    <property type="entry name" value="Peptidase_S8_subtilisin-rel"/>
</dbReference>
<evidence type="ECO:0000256" key="5">
    <source>
        <dbReference type="PIRSR" id="PIRSR615500-1"/>
    </source>
</evidence>
<keyword evidence="4 6" id="KW-0720">Serine protease</keyword>
<evidence type="ECO:0000256" key="3">
    <source>
        <dbReference type="ARBA" id="ARBA00022801"/>
    </source>
</evidence>
<keyword evidence="10" id="KW-1185">Reference proteome</keyword>
<dbReference type="SUPFAM" id="SSF52743">
    <property type="entry name" value="Subtilisin-like"/>
    <property type="match status" value="1"/>
</dbReference>
<proteinExistence type="inferred from homology"/>
<dbReference type="PANTHER" id="PTHR43806">
    <property type="entry name" value="PEPTIDASE S8"/>
    <property type="match status" value="1"/>
</dbReference>
<dbReference type="EMBL" id="JAGSND010000001">
    <property type="protein sequence ID" value="MBR0596495.1"/>
    <property type="molecule type" value="Genomic_DNA"/>
</dbReference>
<dbReference type="InterPro" id="IPR022398">
    <property type="entry name" value="Peptidase_S8_His-AS"/>
</dbReference>
<keyword evidence="2 6" id="KW-0645">Protease</keyword>
<gene>
    <name evidence="9" type="ORF">KCX82_01280</name>
</gene>
<comment type="caution">
    <text evidence="9">The sequence shown here is derived from an EMBL/GenBank/DDBJ whole genome shotgun (WGS) entry which is preliminary data.</text>
</comment>
<evidence type="ECO:0000256" key="4">
    <source>
        <dbReference type="ARBA" id="ARBA00022825"/>
    </source>
</evidence>
<evidence type="ECO:0000259" key="8">
    <source>
        <dbReference type="Pfam" id="PF00082"/>
    </source>
</evidence>
<name>A0A8J7W004_9FIRM</name>
<evidence type="ECO:0000256" key="2">
    <source>
        <dbReference type="ARBA" id="ARBA00022670"/>
    </source>
</evidence>
<comment type="similarity">
    <text evidence="1 6 7">Belongs to the peptidase S8 family.</text>
</comment>
<dbReference type="PROSITE" id="PS00138">
    <property type="entry name" value="SUBTILASE_SER"/>
    <property type="match status" value="1"/>
</dbReference>
<feature type="active site" description="Charge relay system" evidence="5 6">
    <location>
        <position position="180"/>
    </location>
</feature>
<feature type="domain" description="Peptidase S8/S53" evidence="8">
    <location>
        <begin position="139"/>
        <end position="408"/>
    </location>
</feature>
<dbReference type="CDD" id="cd07487">
    <property type="entry name" value="Peptidases_S8_1"/>
    <property type="match status" value="1"/>
</dbReference>
<dbReference type="GO" id="GO:0004252">
    <property type="term" value="F:serine-type endopeptidase activity"/>
    <property type="evidence" value="ECO:0007669"/>
    <property type="project" value="UniProtKB-UniRule"/>
</dbReference>
<dbReference type="Gene3D" id="3.40.50.200">
    <property type="entry name" value="Peptidase S8/S53 domain"/>
    <property type="match status" value="1"/>
</dbReference>
<accession>A0A8J7W004</accession>
<dbReference type="Proteomes" id="UP000675664">
    <property type="component" value="Unassembled WGS sequence"/>
</dbReference>
<evidence type="ECO:0000313" key="9">
    <source>
        <dbReference type="EMBL" id="MBR0596495.1"/>
    </source>
</evidence>
<dbReference type="InterPro" id="IPR023828">
    <property type="entry name" value="Peptidase_S8_Ser-AS"/>
</dbReference>